<name>A0A6J3CD32_GALME</name>
<dbReference type="RefSeq" id="XP_031769019.2">
    <property type="nucleotide sequence ID" value="XM_031913159.2"/>
</dbReference>
<proteinExistence type="predicted"/>
<reference evidence="3" key="1">
    <citation type="submission" date="2025-08" db="UniProtKB">
        <authorList>
            <consortium name="RefSeq"/>
        </authorList>
    </citation>
    <scope>IDENTIFICATION</scope>
    <source>
        <tissue evidence="3">Whole larvae</tissue>
    </source>
</reference>
<keyword evidence="2" id="KW-1185">Reference proteome</keyword>
<accession>A0A6J3CD32</accession>
<feature type="chain" id="PRO_5045193549" evidence="1">
    <location>
        <begin position="23"/>
        <end position="123"/>
    </location>
</feature>
<keyword evidence="1" id="KW-0732">Signal</keyword>
<protein>
    <submittedName>
        <fullName evidence="3">Uncharacterized protein LOC116413521 isoform X1</fullName>
    </submittedName>
</protein>
<dbReference type="AlphaFoldDB" id="A0A6J3CD32"/>
<gene>
    <name evidence="3" type="primary">LOC116413521</name>
</gene>
<dbReference type="InParanoid" id="A0A6J3CD32"/>
<evidence type="ECO:0000313" key="3">
    <source>
        <dbReference type="RefSeq" id="XP_031769019.2"/>
    </source>
</evidence>
<evidence type="ECO:0000256" key="1">
    <source>
        <dbReference type="SAM" id="SignalP"/>
    </source>
</evidence>
<dbReference type="GeneID" id="116413521"/>
<dbReference type="Proteomes" id="UP001652740">
    <property type="component" value="Unplaced"/>
</dbReference>
<sequence>MNIQLFVSVLYILLKLTVDVECLHEAHISNLEITNGRNIVALHRVKREFLGKNVLSKSARVQSRDPTIIVTPNGGVPNTYRGLPYSNMPYTNTVNRGPTVVIIPEDSGISRGSYYGVPTNVRI</sequence>
<feature type="signal peptide" evidence="1">
    <location>
        <begin position="1"/>
        <end position="22"/>
    </location>
</feature>
<organism evidence="2 3">
    <name type="scientific">Galleria mellonella</name>
    <name type="common">Greater wax moth</name>
    <dbReference type="NCBI Taxonomy" id="7137"/>
    <lineage>
        <taxon>Eukaryota</taxon>
        <taxon>Metazoa</taxon>
        <taxon>Ecdysozoa</taxon>
        <taxon>Arthropoda</taxon>
        <taxon>Hexapoda</taxon>
        <taxon>Insecta</taxon>
        <taxon>Pterygota</taxon>
        <taxon>Neoptera</taxon>
        <taxon>Endopterygota</taxon>
        <taxon>Lepidoptera</taxon>
        <taxon>Glossata</taxon>
        <taxon>Ditrysia</taxon>
        <taxon>Pyraloidea</taxon>
        <taxon>Pyralidae</taxon>
        <taxon>Galleriinae</taxon>
        <taxon>Galleria</taxon>
    </lineage>
</organism>
<evidence type="ECO:0000313" key="2">
    <source>
        <dbReference type="Proteomes" id="UP001652740"/>
    </source>
</evidence>
<dbReference type="KEGG" id="gmw:116413521"/>